<organism evidence="2 3">
    <name type="scientific">Methanospirillum stamsii</name>
    <dbReference type="NCBI Taxonomy" id="1277351"/>
    <lineage>
        <taxon>Archaea</taxon>
        <taxon>Methanobacteriati</taxon>
        <taxon>Methanobacteriota</taxon>
        <taxon>Stenosarchaea group</taxon>
        <taxon>Methanomicrobia</taxon>
        <taxon>Methanomicrobiales</taxon>
        <taxon>Methanospirillaceae</taxon>
        <taxon>Methanospirillum</taxon>
    </lineage>
</organism>
<name>A0A2V2NH62_9EURY</name>
<evidence type="ECO:0000313" key="2">
    <source>
        <dbReference type="EMBL" id="PWR75728.1"/>
    </source>
</evidence>
<dbReference type="PANTHER" id="PTHR37835">
    <property type="entry name" value="ALPHA-CLOSTRIPAIN"/>
    <property type="match status" value="1"/>
</dbReference>
<dbReference type="GeneID" id="97609499"/>
<gene>
    <name evidence="2" type="ORF">DLD82_03865</name>
</gene>
<proteinExistence type="predicted"/>
<dbReference type="OrthoDB" id="117385at2157"/>
<dbReference type="PANTHER" id="PTHR37835:SF1">
    <property type="entry name" value="ALPHA-CLOSTRIPAIN"/>
    <property type="match status" value="1"/>
</dbReference>
<keyword evidence="3" id="KW-1185">Reference proteome</keyword>
<accession>A0A2V2NH62</accession>
<evidence type="ECO:0000256" key="1">
    <source>
        <dbReference type="SAM" id="MobiDB-lite"/>
    </source>
</evidence>
<sequence length="649" mass="71800">MESKIILLLLFLLSVISSGLCDEPADNFEPVADEVDNLLAIYMIGGDLESDFQAGTYNIAEILDGYASANTSDLQIVVAYGGSKTPGWEGVTYATAEELMKDASDGVIGNEQEVSFNDPDADMGSQETLKDFLTFVNQTYPAKRTLLIFWDHGSGYEGFGLDEVYDSQLALSDIKQVLETTGTTYDFIGFDACLMGSLEVARTMEPFGKIMVASEETEPSTGWDYKSWIHAVSEDPDISSEEIGTVIVDTFMNREDSAKTLSVINLSKIPDLVQVMDNLGTKLDPYTQTSQGYRSIGKAYQIPARYGKDNRESGETSVDLKSFLEAVKDQNPDISDEVNSAISLLDEAVLYTKNDEYVSESGGLSIMSPSRITPEIYQELGDDARIASGWDAFFANLLEIAGQDTEKPVISETDETFSIDDPFGTASVYTEYYICEDDQMILIGDELLEAEEDGEYQLPDWDGKWFYLQDNLDLNNYALLGMSYDSQVPEGSLLFTSEIDLIRGTLDTAAVLDIYINPESGKNRLVATPYTIRENGEVQFSRQNLELQPNDTIYSYGWEIQEDSPDGGEWVEIGGMTVSEDTTLTYDILPDSFYAQAMYAEYDDNPGNYAGVKVFRIENGEITGVESNSTLSEETSDPEESTSGEYTNQ</sequence>
<feature type="region of interest" description="Disordered" evidence="1">
    <location>
        <begin position="623"/>
        <end position="649"/>
    </location>
</feature>
<dbReference type="Proteomes" id="UP000245934">
    <property type="component" value="Unassembled WGS sequence"/>
</dbReference>
<dbReference type="AlphaFoldDB" id="A0A2V2NH62"/>
<dbReference type="EMBL" id="QGMZ01000008">
    <property type="protein sequence ID" value="PWR75728.1"/>
    <property type="molecule type" value="Genomic_DNA"/>
</dbReference>
<dbReference type="RefSeq" id="WP_109939793.1">
    <property type="nucleotide sequence ID" value="NZ_CP176366.1"/>
</dbReference>
<reference evidence="2 3" key="1">
    <citation type="submission" date="2018-05" db="EMBL/GenBank/DDBJ databases">
        <title>Draft genome of Methanospirillum stamsii Pt1.</title>
        <authorList>
            <person name="Dueholm M.S."/>
            <person name="Nielsen P.H."/>
            <person name="Bakmann L.F."/>
            <person name="Otzen D.E."/>
        </authorList>
    </citation>
    <scope>NUCLEOTIDE SEQUENCE [LARGE SCALE GENOMIC DNA]</scope>
    <source>
        <strain evidence="2 3">Pt1</strain>
    </source>
</reference>
<evidence type="ECO:0000313" key="3">
    <source>
        <dbReference type="Proteomes" id="UP000245934"/>
    </source>
</evidence>
<dbReference type="Gene3D" id="3.40.50.11970">
    <property type="match status" value="1"/>
</dbReference>
<protein>
    <recommendedName>
        <fullName evidence="4">Peptidase C11</fullName>
    </recommendedName>
</protein>
<evidence type="ECO:0008006" key="4">
    <source>
        <dbReference type="Google" id="ProtNLM"/>
    </source>
</evidence>
<dbReference type="Pfam" id="PF03415">
    <property type="entry name" value="Peptidase_C11"/>
    <property type="match status" value="1"/>
</dbReference>
<comment type="caution">
    <text evidence="2">The sequence shown here is derived from an EMBL/GenBank/DDBJ whole genome shotgun (WGS) entry which is preliminary data.</text>
</comment>
<dbReference type="InterPro" id="IPR005077">
    <property type="entry name" value="Peptidase_C11"/>
</dbReference>